<organism evidence="1 2">
    <name type="scientific">Asparagus officinalis</name>
    <name type="common">Garden asparagus</name>
    <dbReference type="NCBI Taxonomy" id="4686"/>
    <lineage>
        <taxon>Eukaryota</taxon>
        <taxon>Viridiplantae</taxon>
        <taxon>Streptophyta</taxon>
        <taxon>Embryophyta</taxon>
        <taxon>Tracheophyta</taxon>
        <taxon>Spermatophyta</taxon>
        <taxon>Magnoliopsida</taxon>
        <taxon>Liliopsida</taxon>
        <taxon>Asparagales</taxon>
        <taxon>Asparagaceae</taxon>
        <taxon>Asparagoideae</taxon>
        <taxon>Asparagus</taxon>
    </lineage>
</organism>
<dbReference type="EMBL" id="CM007382">
    <property type="protein sequence ID" value="ONK78635.1"/>
    <property type="molecule type" value="Genomic_DNA"/>
</dbReference>
<evidence type="ECO:0000313" key="1">
    <source>
        <dbReference type="EMBL" id="ONK78635.1"/>
    </source>
</evidence>
<sequence>MASEQKITVNFLVDKVKQRVVLAEADSDFVDILFSFLTLPLGTIIRLLNKQSHIGCMDKLYESVENLDVKIFQTESCKTMLLFPRSAAEERCEDLKVNICRAVLSPRTTYMCQKPDCCAKTTCFASSVPKARCPYCQETMDMIRAWHKSDVDADKLFVKSGYKFIISDDLHITPASVEHCLSLIQKLGIENACILEHKAMDLGTGEILTLLGRLLVSYFPLTDLFFKNVGVANNVSSGVDVRSMIHVKGEGDAEAESNEIDINLFVTKANQEVSFVEAGGEFVNLVLSFLMLPLGSLISLKNEQSVMGSVDNLYWSAENFGVENFKSEECKNILVSPKLGPFCGYNDSMLKLDESSPHEFSMRGCFSCYMKNNNTECAASKCAHGVERATLRELNPKSPVGGTETRGGYAKGKFLVTADLRVSPLSTASTTQIIKNLAISVCNLVPKRVVLGLGEIQVSEQTTVKHLSMEDSKTSNNEYC</sequence>
<reference evidence="2" key="1">
    <citation type="journal article" date="2017" name="Nat. Commun.">
        <title>The asparagus genome sheds light on the origin and evolution of a young Y chromosome.</title>
        <authorList>
            <person name="Harkess A."/>
            <person name="Zhou J."/>
            <person name="Xu C."/>
            <person name="Bowers J.E."/>
            <person name="Van der Hulst R."/>
            <person name="Ayyampalayam S."/>
            <person name="Mercati F."/>
            <person name="Riccardi P."/>
            <person name="McKain M.R."/>
            <person name="Kakrana A."/>
            <person name="Tang H."/>
            <person name="Ray J."/>
            <person name="Groenendijk J."/>
            <person name="Arikit S."/>
            <person name="Mathioni S.M."/>
            <person name="Nakano M."/>
            <person name="Shan H."/>
            <person name="Telgmann-Rauber A."/>
            <person name="Kanno A."/>
            <person name="Yue Z."/>
            <person name="Chen H."/>
            <person name="Li W."/>
            <person name="Chen Y."/>
            <person name="Xu X."/>
            <person name="Zhang Y."/>
            <person name="Luo S."/>
            <person name="Chen H."/>
            <person name="Gao J."/>
            <person name="Mao Z."/>
            <person name="Pires J.C."/>
            <person name="Luo M."/>
            <person name="Kudrna D."/>
            <person name="Wing R.A."/>
            <person name="Meyers B.C."/>
            <person name="Yi K."/>
            <person name="Kong H."/>
            <person name="Lavrijsen P."/>
            <person name="Sunseri F."/>
            <person name="Falavigna A."/>
            <person name="Ye Y."/>
            <person name="Leebens-Mack J.H."/>
            <person name="Chen G."/>
        </authorList>
    </citation>
    <scope>NUCLEOTIDE SEQUENCE [LARGE SCALE GENOMIC DNA]</scope>
    <source>
        <strain evidence="2">cv. DH0086</strain>
    </source>
</reference>
<evidence type="ECO:0008006" key="3">
    <source>
        <dbReference type="Google" id="ProtNLM"/>
    </source>
</evidence>
<dbReference type="Pfam" id="PF05056">
    <property type="entry name" value="DUF674"/>
    <property type="match status" value="1"/>
</dbReference>
<keyword evidence="2" id="KW-1185">Reference proteome</keyword>
<name>A0A5P1FJU4_ASPOF</name>
<dbReference type="Gramene" id="ONK78635">
    <property type="protein sequence ID" value="ONK78635"/>
    <property type="gene ID" value="A4U43_C02F20870"/>
</dbReference>
<dbReference type="AlphaFoldDB" id="A0A5P1FJU4"/>
<proteinExistence type="predicted"/>
<gene>
    <name evidence="1" type="ORF">A4U43_C02F20870</name>
</gene>
<dbReference type="Proteomes" id="UP000243459">
    <property type="component" value="Chromosome 2"/>
</dbReference>
<evidence type="ECO:0000313" key="2">
    <source>
        <dbReference type="Proteomes" id="UP000243459"/>
    </source>
</evidence>
<dbReference type="InterPro" id="IPR007750">
    <property type="entry name" value="DUF674"/>
</dbReference>
<accession>A0A5P1FJU4</accession>
<dbReference type="OMA" id="VAVKMFV"/>
<protein>
    <recommendedName>
        <fullName evidence="3">DUF674 family protein</fullName>
    </recommendedName>
</protein>
<dbReference type="PANTHER" id="PTHR33103:SF27">
    <property type="entry name" value="OS04G0594700 PROTEIN"/>
    <property type="match status" value="1"/>
</dbReference>
<dbReference type="PANTHER" id="PTHR33103">
    <property type="entry name" value="OS01G0153900 PROTEIN"/>
    <property type="match status" value="1"/>
</dbReference>